<evidence type="ECO:0000313" key="3">
    <source>
        <dbReference type="Proteomes" id="UP000237441"/>
    </source>
</evidence>
<gene>
    <name evidence="2" type="ORF">BB8028_0003g00780</name>
</gene>
<protein>
    <recommendedName>
        <fullName evidence="4">GPI anchored protein</fullName>
    </recommendedName>
</protein>
<evidence type="ECO:0000313" key="2">
    <source>
        <dbReference type="EMBL" id="PQK11453.1"/>
    </source>
</evidence>
<proteinExistence type="predicted"/>
<evidence type="ECO:0008006" key="4">
    <source>
        <dbReference type="Google" id="ProtNLM"/>
    </source>
</evidence>
<dbReference type="AlphaFoldDB" id="A0A2S7Y689"/>
<feature type="chain" id="PRO_5015636441" description="GPI anchored protein" evidence="1">
    <location>
        <begin position="22"/>
        <end position="309"/>
    </location>
</feature>
<evidence type="ECO:0000256" key="1">
    <source>
        <dbReference type="SAM" id="SignalP"/>
    </source>
</evidence>
<sequence length="309" mass="31719">MSLTYKALVVVVAALAQLTGAFDRNDPLDSCPPAARTIIENQSAFNSTGETSFKLLPTSSQANDNDDWHLALTFRDERAQNTLYSSSLTRQSLGVIVSVPERFPGSEAGKQTSLCVYRLEQQSAAANANEQASCTGILSDACISALNSVPAASDGSCPVPDIAGACGDAKVVGSTTTPVVFNSTLCSTNATIPQSDAIPDGYQNYITFASGELNRTDDSRTSFTVYNEHIVQPVPILLTAKLGGAGAGGAGNATTRSKLLCLAPSKVVQGSRTAVVTAAAGGSTAASLLGAAKPVLVMSLLASILAVVL</sequence>
<name>A0A2S7Y689_BEABA</name>
<feature type="signal peptide" evidence="1">
    <location>
        <begin position="1"/>
        <end position="21"/>
    </location>
</feature>
<accession>A0A2S7Y689</accession>
<organism evidence="2 3">
    <name type="scientific">Beauveria bassiana</name>
    <name type="common">White muscardine disease fungus</name>
    <name type="synonym">Tritirachium shiotae</name>
    <dbReference type="NCBI Taxonomy" id="176275"/>
    <lineage>
        <taxon>Eukaryota</taxon>
        <taxon>Fungi</taxon>
        <taxon>Dikarya</taxon>
        <taxon>Ascomycota</taxon>
        <taxon>Pezizomycotina</taxon>
        <taxon>Sordariomycetes</taxon>
        <taxon>Hypocreomycetidae</taxon>
        <taxon>Hypocreales</taxon>
        <taxon>Cordycipitaceae</taxon>
        <taxon>Beauveria</taxon>
    </lineage>
</organism>
<dbReference type="Proteomes" id="UP000237441">
    <property type="component" value="Unassembled WGS sequence"/>
</dbReference>
<dbReference type="OrthoDB" id="5132818at2759"/>
<comment type="caution">
    <text evidence="2">The sequence shown here is derived from an EMBL/GenBank/DDBJ whole genome shotgun (WGS) entry which is preliminary data.</text>
</comment>
<dbReference type="EMBL" id="JRHA01000003">
    <property type="protein sequence ID" value="PQK11453.1"/>
    <property type="molecule type" value="Genomic_DNA"/>
</dbReference>
<reference evidence="2 3" key="1">
    <citation type="submission" date="2016-07" db="EMBL/GenBank/DDBJ databases">
        <title>Comparative genomics of the entomopathogenic fungus Beauveria bassiana.</title>
        <authorList>
            <person name="Valero Jimenez C.A."/>
            <person name="Zwaan B.J."/>
            <person name="Van Kan J.A."/>
            <person name="Takken W."/>
            <person name="Debets A.J."/>
            <person name="Schoustra S.E."/>
            <person name="Koenraadt C.J."/>
        </authorList>
    </citation>
    <scope>NUCLEOTIDE SEQUENCE [LARGE SCALE GENOMIC DNA]</scope>
    <source>
        <strain evidence="2 3">ARSEF 8028</strain>
    </source>
</reference>
<keyword evidence="1" id="KW-0732">Signal</keyword>